<reference evidence="1 2" key="1">
    <citation type="submission" date="2024-07" db="EMBL/GenBank/DDBJ databases">
        <title>Section-level genome sequencing and comparative genomics of Aspergillus sections Usti and Cavernicolus.</title>
        <authorList>
            <consortium name="Lawrence Berkeley National Laboratory"/>
            <person name="Nybo J.L."/>
            <person name="Vesth T.C."/>
            <person name="Theobald S."/>
            <person name="Frisvad J.C."/>
            <person name="Larsen T.O."/>
            <person name="Kjaerboelling I."/>
            <person name="Rothschild-Mancinelli K."/>
            <person name="Lyhne E.K."/>
            <person name="Kogle M.E."/>
            <person name="Barry K."/>
            <person name="Clum A."/>
            <person name="Na H."/>
            <person name="Ledsgaard L."/>
            <person name="Lin J."/>
            <person name="Lipzen A."/>
            <person name="Kuo A."/>
            <person name="Riley R."/>
            <person name="Mondo S."/>
            <person name="Labutti K."/>
            <person name="Haridas S."/>
            <person name="Pangalinan J."/>
            <person name="Salamov A.A."/>
            <person name="Simmons B.A."/>
            <person name="Magnuson J.K."/>
            <person name="Chen J."/>
            <person name="Drula E."/>
            <person name="Henrissat B."/>
            <person name="Wiebenga A."/>
            <person name="Lubbers R.J."/>
            <person name="Gomes A.C."/>
            <person name="Makela M.R."/>
            <person name="Stajich J."/>
            <person name="Grigoriev I.V."/>
            <person name="Mortensen U.H."/>
            <person name="De Vries R.P."/>
            <person name="Baker S.E."/>
            <person name="Andersen M.R."/>
        </authorList>
    </citation>
    <scope>NUCLEOTIDE SEQUENCE [LARGE SCALE GENOMIC DNA]</scope>
    <source>
        <strain evidence="1 2">CBS 209.92</strain>
    </source>
</reference>
<accession>A0ABR4GC95</accession>
<name>A0ABR4GC95_9EURO</name>
<comment type="caution">
    <text evidence="1">The sequence shown here is derived from an EMBL/GenBank/DDBJ whole genome shotgun (WGS) entry which is preliminary data.</text>
</comment>
<evidence type="ECO:0000313" key="2">
    <source>
        <dbReference type="Proteomes" id="UP001610563"/>
    </source>
</evidence>
<keyword evidence="2" id="KW-1185">Reference proteome</keyword>
<dbReference type="EMBL" id="JBFTWV010000025">
    <property type="protein sequence ID" value="KAL2796661.1"/>
    <property type="molecule type" value="Genomic_DNA"/>
</dbReference>
<organism evidence="1 2">
    <name type="scientific">Aspergillus keveii</name>
    <dbReference type="NCBI Taxonomy" id="714993"/>
    <lineage>
        <taxon>Eukaryota</taxon>
        <taxon>Fungi</taxon>
        <taxon>Dikarya</taxon>
        <taxon>Ascomycota</taxon>
        <taxon>Pezizomycotina</taxon>
        <taxon>Eurotiomycetes</taxon>
        <taxon>Eurotiomycetidae</taxon>
        <taxon>Eurotiales</taxon>
        <taxon>Aspergillaceae</taxon>
        <taxon>Aspergillus</taxon>
        <taxon>Aspergillus subgen. Nidulantes</taxon>
    </lineage>
</organism>
<proteinExistence type="predicted"/>
<sequence>MAFDPQPLDESVEFESVRDNRVMMVVGNNQMIYWKGSNVTVYEPDTEGKEQIRCLRGVPDGQGVVESGVKLYITKGKVKEAPA</sequence>
<dbReference type="Proteomes" id="UP001610563">
    <property type="component" value="Unassembled WGS sequence"/>
</dbReference>
<evidence type="ECO:0000313" key="1">
    <source>
        <dbReference type="EMBL" id="KAL2796661.1"/>
    </source>
</evidence>
<gene>
    <name evidence="1" type="ORF">BJX66DRAFT_299575</name>
</gene>
<protein>
    <submittedName>
        <fullName evidence="1">Uncharacterized protein</fullName>
    </submittedName>
</protein>